<evidence type="ECO:0000256" key="3">
    <source>
        <dbReference type="ARBA" id="ARBA00022763"/>
    </source>
</evidence>
<dbReference type="Gene3D" id="3.40.1440.10">
    <property type="entry name" value="GIY-YIG endonuclease"/>
    <property type="match status" value="1"/>
</dbReference>
<comment type="caution">
    <text evidence="8">Lacks conserved residue(s) required for the propagation of feature annotation.</text>
</comment>
<dbReference type="STRING" id="763406.A0A1E3NFP4"/>
<keyword evidence="7 8" id="KW-0539">Nucleus</keyword>
<comment type="subunit">
    <text evidence="8">Forms a heterodimer with SLX4.</text>
</comment>
<gene>
    <name evidence="11" type="ORF">PICMEDRAFT_12716</name>
</gene>
<dbReference type="InterPro" id="IPR035901">
    <property type="entry name" value="GIY-YIG_endonuc_sf"/>
</dbReference>
<keyword evidence="3 8" id="KW-0227">DNA damage</keyword>
<comment type="cofactor">
    <cofactor evidence="8">
        <name>a divalent metal cation</name>
        <dbReference type="ChEBI" id="CHEBI:60240"/>
    </cofactor>
</comment>
<reference evidence="11 12" key="1">
    <citation type="journal article" date="2016" name="Proc. Natl. Acad. Sci. U.S.A.">
        <title>Comparative genomics of biotechnologically important yeasts.</title>
        <authorList>
            <person name="Riley R."/>
            <person name="Haridas S."/>
            <person name="Wolfe K.H."/>
            <person name="Lopes M.R."/>
            <person name="Hittinger C.T."/>
            <person name="Goeker M."/>
            <person name="Salamov A.A."/>
            <person name="Wisecaver J.H."/>
            <person name="Long T.M."/>
            <person name="Calvey C.H."/>
            <person name="Aerts A.L."/>
            <person name="Barry K.W."/>
            <person name="Choi C."/>
            <person name="Clum A."/>
            <person name="Coughlan A.Y."/>
            <person name="Deshpande S."/>
            <person name="Douglass A.P."/>
            <person name="Hanson S.J."/>
            <person name="Klenk H.-P."/>
            <person name="LaButti K.M."/>
            <person name="Lapidus A."/>
            <person name="Lindquist E.A."/>
            <person name="Lipzen A.M."/>
            <person name="Meier-Kolthoff J.P."/>
            <person name="Ohm R.A."/>
            <person name="Otillar R.P."/>
            <person name="Pangilinan J.L."/>
            <person name="Peng Y."/>
            <person name="Rokas A."/>
            <person name="Rosa C.A."/>
            <person name="Scheuner C."/>
            <person name="Sibirny A.A."/>
            <person name="Slot J.C."/>
            <person name="Stielow J.B."/>
            <person name="Sun H."/>
            <person name="Kurtzman C.P."/>
            <person name="Blackwell M."/>
            <person name="Grigoriev I.V."/>
            <person name="Jeffries T.W."/>
        </authorList>
    </citation>
    <scope>NUCLEOTIDE SEQUENCE [LARGE SCALE GENOMIC DNA]</scope>
    <source>
        <strain evidence="11 12">NRRL Y-2026</strain>
    </source>
</reference>
<dbReference type="InterPro" id="IPR027520">
    <property type="entry name" value="Slx1"/>
</dbReference>
<dbReference type="Proteomes" id="UP000094455">
    <property type="component" value="Unassembled WGS sequence"/>
</dbReference>
<dbReference type="SMART" id="SM00465">
    <property type="entry name" value="GIYc"/>
    <property type="match status" value="1"/>
</dbReference>
<accession>A0A1E3NFP4</accession>
<feature type="compositionally biased region" description="Polar residues" evidence="9">
    <location>
        <begin position="20"/>
        <end position="38"/>
    </location>
</feature>
<evidence type="ECO:0000256" key="2">
    <source>
        <dbReference type="ARBA" id="ARBA00022759"/>
    </source>
</evidence>
<evidence type="ECO:0000256" key="6">
    <source>
        <dbReference type="ARBA" id="ARBA00023204"/>
    </source>
</evidence>
<evidence type="ECO:0000259" key="10">
    <source>
        <dbReference type="PROSITE" id="PS50164"/>
    </source>
</evidence>
<dbReference type="HAMAP" id="MF_03100">
    <property type="entry name" value="Endonuc_su_Slx1"/>
    <property type="match status" value="1"/>
</dbReference>
<evidence type="ECO:0000313" key="11">
    <source>
        <dbReference type="EMBL" id="ODQ44965.1"/>
    </source>
</evidence>
<dbReference type="PANTHER" id="PTHR20208">
    <property type="entry name" value="STRUCTURE-SPECIFIC ENDONUCLEASE SUBUNIT SLX1"/>
    <property type="match status" value="1"/>
</dbReference>
<sequence length="364" mass="41515">MLSSLDSEVQLDLGPESGPHQESQAESQFGYGSQTESQFELPFESQFESQLDSQLNPQNDKSKHLIPRMYGVYLLKSLPKKSCFYVGSTPDPHRRLRQHNGELARGGAYRTKKKGYRPWRMVFYVFGFPNKISALQFEHAWQHAYQTRHIPFEKRLNPGKRNTGSGTSLHSKIANCRLLLNSKGFNRLGLKVVIFDNSVYDVWLKNKFGIPVLEDIQIDVRIANLTEETTTTTTAADGAIASGNYNQLKEFMEYNSSLNEEYFQKCKELYGKPDELRTCKVCDKQVDVEDGFHTMCVCGHRDCTCIYHLSCLSGKFLEEEEEKIAEGSADELHVLPKKGKCIGCNKINFWNLVIRGAMNLQKNI</sequence>
<organism evidence="11 12">
    <name type="scientific">Pichia membranifaciens NRRL Y-2026</name>
    <dbReference type="NCBI Taxonomy" id="763406"/>
    <lineage>
        <taxon>Eukaryota</taxon>
        <taxon>Fungi</taxon>
        <taxon>Dikarya</taxon>
        <taxon>Ascomycota</taxon>
        <taxon>Saccharomycotina</taxon>
        <taxon>Pichiomycetes</taxon>
        <taxon>Pichiales</taxon>
        <taxon>Pichiaceae</taxon>
        <taxon>Pichia</taxon>
    </lineage>
</organism>
<keyword evidence="2 8" id="KW-0255">Endonuclease</keyword>
<comment type="similarity">
    <text evidence="8">Belongs to the SLX1 family.</text>
</comment>
<dbReference type="AlphaFoldDB" id="A0A1E3NFP4"/>
<dbReference type="InterPro" id="IPR048749">
    <property type="entry name" value="SLX1_C"/>
</dbReference>
<dbReference type="InterPro" id="IPR050381">
    <property type="entry name" value="SLX1_endonuclease"/>
</dbReference>
<dbReference type="CDD" id="cd10455">
    <property type="entry name" value="GIY-YIG_SLX1"/>
    <property type="match status" value="1"/>
</dbReference>
<evidence type="ECO:0000313" key="12">
    <source>
        <dbReference type="Proteomes" id="UP000094455"/>
    </source>
</evidence>
<feature type="region of interest" description="Disordered" evidence="9">
    <location>
        <begin position="1"/>
        <end position="41"/>
    </location>
</feature>
<dbReference type="Gene3D" id="3.30.40.10">
    <property type="entry name" value="Zinc/RING finger domain, C3HC4 (zinc finger)"/>
    <property type="match status" value="1"/>
</dbReference>
<keyword evidence="12" id="KW-1185">Reference proteome</keyword>
<feature type="domain" description="GIY-YIG" evidence="10">
    <location>
        <begin position="68"/>
        <end position="151"/>
    </location>
</feature>
<dbReference type="GeneID" id="30176651"/>
<name>A0A1E3NFP4_9ASCO</name>
<comment type="function">
    <text evidence="8">Catalytic subunit of the SLX1-SLX4 structure-specific endonuclease that resolves DNA secondary structures generated during DNA repair and recombination. Has endonuclease activity towards branched DNA substrates, introducing single-strand cuts in duplex DNA close to junctions with ss-DNA.</text>
</comment>
<keyword evidence="6 8" id="KW-0234">DNA repair</keyword>
<proteinExistence type="inferred from homology"/>
<evidence type="ECO:0000256" key="4">
    <source>
        <dbReference type="ARBA" id="ARBA00022801"/>
    </source>
</evidence>
<evidence type="ECO:0000256" key="9">
    <source>
        <dbReference type="SAM" id="MobiDB-lite"/>
    </source>
</evidence>
<keyword evidence="4 8" id="KW-0378">Hydrolase</keyword>
<dbReference type="InterPro" id="IPR013083">
    <property type="entry name" value="Znf_RING/FYVE/PHD"/>
</dbReference>
<dbReference type="PROSITE" id="PS50164">
    <property type="entry name" value="GIY_YIG"/>
    <property type="match status" value="1"/>
</dbReference>
<keyword evidence="5 8" id="KW-0233">DNA recombination</keyword>
<comment type="subcellular location">
    <subcellularLocation>
        <location evidence="8">Nucleus</location>
    </subcellularLocation>
</comment>
<dbReference type="InterPro" id="IPR000305">
    <property type="entry name" value="GIY-YIG_endonuc"/>
</dbReference>
<dbReference type="SUPFAM" id="SSF82771">
    <property type="entry name" value="GIY-YIG endonuclease"/>
    <property type="match status" value="1"/>
</dbReference>
<evidence type="ECO:0000256" key="5">
    <source>
        <dbReference type="ARBA" id="ARBA00023172"/>
    </source>
</evidence>
<dbReference type="PANTHER" id="PTHR20208:SF10">
    <property type="entry name" value="STRUCTURE-SPECIFIC ENDONUCLEASE SUBUNIT SLX1"/>
    <property type="match status" value="1"/>
</dbReference>
<protein>
    <recommendedName>
        <fullName evidence="10">GIY-YIG domain-containing protein</fullName>
    </recommendedName>
</protein>
<dbReference type="OrthoDB" id="24645at2759"/>
<dbReference type="GO" id="GO:0008821">
    <property type="term" value="F:crossover junction DNA endonuclease activity"/>
    <property type="evidence" value="ECO:0007669"/>
    <property type="project" value="TreeGrafter"/>
</dbReference>
<dbReference type="Pfam" id="PF21202">
    <property type="entry name" value="SLX1_C"/>
    <property type="match status" value="1"/>
</dbReference>
<evidence type="ECO:0000256" key="7">
    <source>
        <dbReference type="ARBA" id="ARBA00023242"/>
    </source>
</evidence>
<dbReference type="GO" id="GO:0017108">
    <property type="term" value="F:5'-flap endonuclease activity"/>
    <property type="evidence" value="ECO:0007669"/>
    <property type="project" value="InterPro"/>
</dbReference>
<evidence type="ECO:0000256" key="8">
    <source>
        <dbReference type="HAMAP-Rule" id="MF_03100"/>
    </source>
</evidence>
<dbReference type="GO" id="GO:0033557">
    <property type="term" value="C:Slx1-Slx4 complex"/>
    <property type="evidence" value="ECO:0007669"/>
    <property type="project" value="UniProtKB-UniRule"/>
</dbReference>
<dbReference type="Pfam" id="PF01541">
    <property type="entry name" value="GIY-YIG"/>
    <property type="match status" value="1"/>
</dbReference>
<keyword evidence="1 8" id="KW-0540">Nuclease</keyword>
<evidence type="ECO:0000256" key="1">
    <source>
        <dbReference type="ARBA" id="ARBA00022722"/>
    </source>
</evidence>
<dbReference type="RefSeq" id="XP_019016078.1">
    <property type="nucleotide sequence ID" value="XM_019159964.1"/>
</dbReference>
<dbReference type="GO" id="GO:0000724">
    <property type="term" value="P:double-strand break repair via homologous recombination"/>
    <property type="evidence" value="ECO:0007669"/>
    <property type="project" value="TreeGrafter"/>
</dbReference>
<dbReference type="EMBL" id="KV454005">
    <property type="protein sequence ID" value="ODQ44965.1"/>
    <property type="molecule type" value="Genomic_DNA"/>
</dbReference>